<dbReference type="Proteomes" id="UP000824242">
    <property type="component" value="Unassembled WGS sequence"/>
</dbReference>
<evidence type="ECO:0000313" key="5">
    <source>
        <dbReference type="Proteomes" id="UP000824242"/>
    </source>
</evidence>
<dbReference type="InterPro" id="IPR004995">
    <property type="entry name" value="Spore_Ger"/>
</dbReference>
<accession>A0A9D1AQ55</accession>
<protein>
    <submittedName>
        <fullName evidence="4">Spore germination protein</fullName>
    </submittedName>
</protein>
<dbReference type="Pfam" id="PF03323">
    <property type="entry name" value="GerA"/>
    <property type="match status" value="1"/>
</dbReference>
<keyword evidence="2 3" id="KW-0472">Membrane</keyword>
<dbReference type="GO" id="GO:0009847">
    <property type="term" value="P:spore germination"/>
    <property type="evidence" value="ECO:0007669"/>
    <property type="project" value="InterPro"/>
</dbReference>
<dbReference type="PIRSF" id="PIRSF005690">
    <property type="entry name" value="GerBA"/>
    <property type="match status" value="1"/>
</dbReference>
<dbReference type="GO" id="GO:0016020">
    <property type="term" value="C:membrane"/>
    <property type="evidence" value="ECO:0007669"/>
    <property type="project" value="InterPro"/>
</dbReference>
<comment type="caution">
    <text evidence="4">The sequence shown here is derived from an EMBL/GenBank/DDBJ whole genome shotgun (WGS) entry which is preliminary data.</text>
</comment>
<organism evidence="4 5">
    <name type="scientific">Candidatus Caccousia avicola</name>
    <dbReference type="NCBI Taxonomy" id="2840721"/>
    <lineage>
        <taxon>Bacteria</taxon>
        <taxon>Bacillati</taxon>
        <taxon>Bacillota</taxon>
        <taxon>Clostridia</taxon>
        <taxon>Eubacteriales</taxon>
        <taxon>Oscillospiraceae</taxon>
        <taxon>Oscillospiraceae incertae sedis</taxon>
        <taxon>Candidatus Caccousia</taxon>
    </lineage>
</organism>
<evidence type="ECO:0000256" key="3">
    <source>
        <dbReference type="SAM" id="Phobius"/>
    </source>
</evidence>
<feature type="transmembrane region" description="Helical" evidence="3">
    <location>
        <begin position="355"/>
        <end position="372"/>
    </location>
</feature>
<feature type="transmembrane region" description="Helical" evidence="3">
    <location>
        <begin position="378"/>
        <end position="395"/>
    </location>
</feature>
<keyword evidence="3" id="KW-1133">Transmembrane helix</keyword>
<keyword evidence="3" id="KW-0812">Transmembrane</keyword>
<dbReference type="AlphaFoldDB" id="A0A9D1AQ55"/>
<feature type="transmembrane region" description="Helical" evidence="3">
    <location>
        <begin position="326"/>
        <end position="343"/>
    </location>
</feature>
<dbReference type="InterPro" id="IPR050768">
    <property type="entry name" value="UPF0353/GerABKA_families"/>
</dbReference>
<proteinExistence type="inferred from homology"/>
<feature type="transmembrane region" description="Helical" evidence="3">
    <location>
        <begin position="407"/>
        <end position="428"/>
    </location>
</feature>
<dbReference type="EMBL" id="DVGZ01000125">
    <property type="protein sequence ID" value="HIR48273.1"/>
    <property type="molecule type" value="Genomic_DNA"/>
</dbReference>
<evidence type="ECO:0000256" key="2">
    <source>
        <dbReference type="ARBA" id="ARBA00023136"/>
    </source>
</evidence>
<sequence length="483" mass="53047">MFAVSLKENLERFQSDFDGSIDFITRRLRIAGVEAAFLSMEGMVNKQIAAQSVLTPVMNAAFPSGDPPEKFAYLRDCVLSAVDQKEVFEYTESLNLLMSGFAILLLDGCRSVLAIGLQGYSFRSVGEPQNESMQHGAREGFVEPVQINMTLLRRRLKTPQLKFEKLMAGRESSTFLCLCYLRDRASPELVRAVRRQVAQMDLDAVLAAGYVTPFFRRPGSFSLFNTVGVSERPDTVCGKIEEGRVALLIDGTPNVVILPHLFLENFQSFDDYANRPFYAAFTRILKLIAFFLAMFFPGFYVAASTFHPELIPEPLLLKIAQSELNTPFSIMLEAIVIHIIYEIMREAGLRAPKVLGHAVSIVGALVIGDAAVNSGLVGAPTLMVIAVTAISSYLVPSLYEPVAICRLILILIGGTIGFWGLMTAMFLMTANLCSEASFGVPFGAPVSPFGKASMRDAVLRAGWKKLGKRVEKIQDLPGSTLDP</sequence>
<name>A0A9D1AQ55_9FIRM</name>
<gene>
    <name evidence="4" type="ORF">IAB89_11585</name>
</gene>
<dbReference type="PANTHER" id="PTHR22550:SF5">
    <property type="entry name" value="LEUCINE ZIPPER PROTEIN 4"/>
    <property type="match status" value="1"/>
</dbReference>
<feature type="transmembrane region" description="Helical" evidence="3">
    <location>
        <begin position="284"/>
        <end position="306"/>
    </location>
</feature>
<reference evidence="4" key="2">
    <citation type="journal article" date="2021" name="PeerJ">
        <title>Extensive microbial diversity within the chicken gut microbiome revealed by metagenomics and culture.</title>
        <authorList>
            <person name="Gilroy R."/>
            <person name="Ravi A."/>
            <person name="Getino M."/>
            <person name="Pursley I."/>
            <person name="Horton D.L."/>
            <person name="Alikhan N.F."/>
            <person name="Baker D."/>
            <person name="Gharbi K."/>
            <person name="Hall N."/>
            <person name="Watson M."/>
            <person name="Adriaenssens E.M."/>
            <person name="Foster-Nyarko E."/>
            <person name="Jarju S."/>
            <person name="Secka A."/>
            <person name="Antonio M."/>
            <person name="Oren A."/>
            <person name="Chaudhuri R.R."/>
            <person name="La Ragione R."/>
            <person name="Hildebrand F."/>
            <person name="Pallen M.J."/>
        </authorList>
    </citation>
    <scope>NUCLEOTIDE SEQUENCE</scope>
    <source>
        <strain evidence="4">ChiSxjej1B13-7958</strain>
    </source>
</reference>
<reference evidence="4" key="1">
    <citation type="submission" date="2020-10" db="EMBL/GenBank/DDBJ databases">
        <authorList>
            <person name="Gilroy R."/>
        </authorList>
    </citation>
    <scope>NUCLEOTIDE SEQUENCE</scope>
    <source>
        <strain evidence="4">ChiSxjej1B13-7958</strain>
    </source>
</reference>
<comment type="similarity">
    <text evidence="1">Belongs to the GerABKA family.</text>
</comment>
<evidence type="ECO:0000256" key="1">
    <source>
        <dbReference type="ARBA" id="ARBA00005278"/>
    </source>
</evidence>
<dbReference type="PANTHER" id="PTHR22550">
    <property type="entry name" value="SPORE GERMINATION PROTEIN"/>
    <property type="match status" value="1"/>
</dbReference>
<evidence type="ECO:0000313" key="4">
    <source>
        <dbReference type="EMBL" id="HIR48273.1"/>
    </source>
</evidence>